<accession>A0A2A9HHP9</accession>
<gene>
    <name evidence="2" type="ORF">A9A59_2142</name>
</gene>
<protein>
    <submittedName>
        <fullName evidence="2">Putative F420-dependent oxidoreductase</fullName>
    </submittedName>
</protein>
<dbReference type="PANTHER" id="PTHR43244">
    <property type="match status" value="1"/>
</dbReference>
<name>A0A2A9HHP9_TEPT2</name>
<dbReference type="InterPro" id="IPR019919">
    <property type="entry name" value="Lucif-like_OxRdtase_MSMEG_2256"/>
</dbReference>
<dbReference type="NCBIfam" id="TIGR03617">
    <property type="entry name" value="F420_MSMEG_2256"/>
    <property type="match status" value="1"/>
</dbReference>
<dbReference type="AlphaFoldDB" id="A0A2A9HHP9"/>
<dbReference type="Pfam" id="PF00296">
    <property type="entry name" value="Bac_luciferase"/>
    <property type="match status" value="1"/>
</dbReference>
<evidence type="ECO:0000259" key="1">
    <source>
        <dbReference type="Pfam" id="PF00296"/>
    </source>
</evidence>
<dbReference type="InterPro" id="IPR036661">
    <property type="entry name" value="Luciferase-like_sf"/>
</dbReference>
<reference evidence="2 3" key="1">
    <citation type="submission" date="2017-09" db="EMBL/GenBank/DDBJ databases">
        <title>Sequencing the genomes of two abundant thermophiles in Great Basin hot springs: Thermocrinis jamiesonii and novel Chloroflexi Thermoflexus hugenholtzii.</title>
        <authorList>
            <person name="Hedlund B."/>
        </authorList>
    </citation>
    <scope>NUCLEOTIDE SEQUENCE [LARGE SCALE GENOMIC DNA]</scope>
    <source>
        <strain evidence="2 3">G233</strain>
    </source>
</reference>
<keyword evidence="3" id="KW-1185">Reference proteome</keyword>
<dbReference type="InterPro" id="IPR050564">
    <property type="entry name" value="F420-G6PD/mer"/>
</dbReference>
<evidence type="ECO:0000313" key="2">
    <source>
        <dbReference type="EMBL" id="PFG74893.1"/>
    </source>
</evidence>
<dbReference type="Proteomes" id="UP000223071">
    <property type="component" value="Unassembled WGS sequence"/>
</dbReference>
<comment type="caution">
    <text evidence="2">The sequence shown here is derived from an EMBL/GenBank/DDBJ whole genome shotgun (WGS) entry which is preliminary data.</text>
</comment>
<dbReference type="SUPFAM" id="SSF51679">
    <property type="entry name" value="Bacterial luciferase-like"/>
    <property type="match status" value="1"/>
</dbReference>
<dbReference type="InterPro" id="IPR011251">
    <property type="entry name" value="Luciferase-like_dom"/>
</dbReference>
<dbReference type="GO" id="GO:0016705">
    <property type="term" value="F:oxidoreductase activity, acting on paired donors, with incorporation or reduction of molecular oxygen"/>
    <property type="evidence" value="ECO:0007669"/>
    <property type="project" value="InterPro"/>
</dbReference>
<dbReference type="PANTHER" id="PTHR43244:SF2">
    <property type="entry name" value="CONSERVED HYPOTHETICAL ALANINE AND PROLINE-RICH PROTEIN"/>
    <property type="match status" value="1"/>
</dbReference>
<feature type="domain" description="Luciferase-like" evidence="1">
    <location>
        <begin position="13"/>
        <end position="298"/>
    </location>
</feature>
<dbReference type="EMBL" id="PDJQ01000001">
    <property type="protein sequence ID" value="PFG74893.1"/>
    <property type="molecule type" value="Genomic_DNA"/>
</dbReference>
<dbReference type="RefSeq" id="WP_165772666.1">
    <property type="nucleotide sequence ID" value="NZ_PDJQ01000001.1"/>
</dbReference>
<proteinExistence type="predicted"/>
<sequence length="362" mass="40581">MKVGSGFGGTWLTAVPDQARHAEELGYDFASTPETQHDSILAATLAAYSTEKLEIQTSVTIAFPRSPTVLAMEAWDIQHLSKGRFVLGLGSQVKGHNQHRFSVDWPGAPATRMKEYIKMLHAVWDSFQDGKKPEFIGKYYHFTLMTPNFNPGPIPYPRPKVGLACVGDAMARVAGEVADVVMPHGFMTDKYMREVVLPNVAIGLKRSGRTWQDIEIAGGGFTVFGETESEIEQGLERLRQPISFYGSTRSYHEVFEVHGLKSLGMQLHELSLQGKWDEMQRVIPEEVLRVFAQTSTYDKLPEFVANHREYASRITLPLPASTPEQRERAKYIIEQVRKVQVPRVPRGLEDLSAIPDRPKATA</sequence>
<evidence type="ECO:0000313" key="3">
    <source>
        <dbReference type="Proteomes" id="UP000223071"/>
    </source>
</evidence>
<dbReference type="Gene3D" id="3.20.20.30">
    <property type="entry name" value="Luciferase-like domain"/>
    <property type="match status" value="1"/>
</dbReference>
<organism evidence="2 3">
    <name type="scientific">Tepidiforma thermophila (strain KCTC 52669 / CGMCC 1.13589 / G233)</name>
    <dbReference type="NCBI Taxonomy" id="2761530"/>
    <lineage>
        <taxon>Bacteria</taxon>
        <taxon>Bacillati</taxon>
        <taxon>Chloroflexota</taxon>
        <taxon>Tepidiformia</taxon>
        <taxon>Tepidiformales</taxon>
        <taxon>Tepidiformaceae</taxon>
        <taxon>Tepidiforma</taxon>
    </lineage>
</organism>